<keyword evidence="4" id="KW-1185">Reference proteome</keyword>
<accession>A0ABT2NMJ6</accession>
<dbReference type="Proteomes" id="UP001205601">
    <property type="component" value="Unassembled WGS sequence"/>
</dbReference>
<name>A0ABT2NMJ6_9RHOB</name>
<evidence type="ECO:0000313" key="3">
    <source>
        <dbReference type="EMBL" id="MCT8330114.1"/>
    </source>
</evidence>
<organism evidence="3 4">
    <name type="scientific">Albidovulum sediminis</name>
    <dbReference type="NCBI Taxonomy" id="3066345"/>
    <lineage>
        <taxon>Bacteria</taxon>
        <taxon>Pseudomonadati</taxon>
        <taxon>Pseudomonadota</taxon>
        <taxon>Alphaproteobacteria</taxon>
        <taxon>Rhodobacterales</taxon>
        <taxon>Paracoccaceae</taxon>
        <taxon>Albidovulum</taxon>
    </lineage>
</organism>
<dbReference type="RefSeq" id="WP_261495799.1">
    <property type="nucleotide sequence ID" value="NZ_JAOCQF010000001.1"/>
</dbReference>
<proteinExistence type="predicted"/>
<dbReference type="EMBL" id="JAOCQF010000001">
    <property type="protein sequence ID" value="MCT8330114.1"/>
    <property type="molecule type" value="Genomic_DNA"/>
</dbReference>
<gene>
    <name evidence="3" type="ORF">N5I32_11365</name>
</gene>
<protein>
    <submittedName>
        <fullName evidence="3">Uncharacterized protein</fullName>
    </submittedName>
</protein>
<keyword evidence="2" id="KW-1133">Transmembrane helix</keyword>
<keyword evidence="2" id="KW-0472">Membrane</keyword>
<evidence type="ECO:0000313" key="4">
    <source>
        <dbReference type="Proteomes" id="UP001205601"/>
    </source>
</evidence>
<sequence length="180" mass="20045">MAKASAEDAQARANLRGLKKSLKRLQKELRKTVKKYLRADMDLTKIRAALDKAFDGAEEARDAARDGKAFDAAALSEESVKAIGSLQDLDAAMADLAKRLDFAKRLLKRSAVDDRAFLTKRVRDWKVEIRQPPKPLGSLLKMVKKGTEADHPAGALLPMLPMIVLFWIMFETIEAGLRKV</sequence>
<feature type="coiled-coil region" evidence="1">
    <location>
        <begin position="8"/>
        <end position="39"/>
    </location>
</feature>
<feature type="transmembrane region" description="Helical" evidence="2">
    <location>
        <begin position="151"/>
        <end position="170"/>
    </location>
</feature>
<reference evidence="4" key="1">
    <citation type="submission" date="2023-07" db="EMBL/GenBank/DDBJ databases">
        <title>Defluviimonas sediminis sp. nov., isolated from mangrove sediment.</title>
        <authorList>
            <person name="Liu L."/>
            <person name="Li J."/>
            <person name="Huang Y."/>
            <person name="Pan J."/>
            <person name="Li M."/>
        </authorList>
    </citation>
    <scope>NUCLEOTIDE SEQUENCE [LARGE SCALE GENOMIC DNA]</scope>
    <source>
        <strain evidence="4">FT324</strain>
    </source>
</reference>
<evidence type="ECO:0000256" key="2">
    <source>
        <dbReference type="SAM" id="Phobius"/>
    </source>
</evidence>
<comment type="caution">
    <text evidence="3">The sequence shown here is derived from an EMBL/GenBank/DDBJ whole genome shotgun (WGS) entry which is preliminary data.</text>
</comment>
<evidence type="ECO:0000256" key="1">
    <source>
        <dbReference type="SAM" id="Coils"/>
    </source>
</evidence>
<keyword evidence="2" id="KW-0812">Transmembrane</keyword>
<keyword evidence="1" id="KW-0175">Coiled coil</keyword>